<dbReference type="GO" id="GO:0005524">
    <property type="term" value="F:ATP binding"/>
    <property type="evidence" value="ECO:0007669"/>
    <property type="project" value="UniProtKB-KW"/>
</dbReference>
<dbReference type="InterPro" id="IPR050021">
    <property type="entry name" value="DppF"/>
</dbReference>
<dbReference type="InterPro" id="IPR013563">
    <property type="entry name" value="Oligopep_ABC_C"/>
</dbReference>
<evidence type="ECO:0000313" key="7">
    <source>
        <dbReference type="Proteomes" id="UP000225433"/>
    </source>
</evidence>
<dbReference type="InterPro" id="IPR017871">
    <property type="entry name" value="ABC_transporter-like_CS"/>
</dbReference>
<dbReference type="InterPro" id="IPR050319">
    <property type="entry name" value="ABC_transp_ATP-bind"/>
</dbReference>
<comment type="caution">
    <text evidence="6">The sequence shown here is derived from an EMBL/GenBank/DDBJ whole genome shotgun (WGS) entry which is preliminary data.</text>
</comment>
<dbReference type="SMART" id="SM00382">
    <property type="entry name" value="AAA"/>
    <property type="match status" value="1"/>
</dbReference>
<feature type="domain" description="ABC transporter" evidence="5">
    <location>
        <begin position="29"/>
        <end position="278"/>
    </location>
</feature>
<dbReference type="NCBIfam" id="TIGR01727">
    <property type="entry name" value="oligo_HPY"/>
    <property type="match status" value="1"/>
</dbReference>
<evidence type="ECO:0000256" key="1">
    <source>
        <dbReference type="ARBA" id="ARBA00022448"/>
    </source>
</evidence>
<sequence length="350" mass="39399">MSVQNQMSIQDHANVQKNREPEKMPAPLLKASGLTKYYPVKTGIFSPERMVKALDGVSFELEKGKTLAVVGESGCGKSTLGRLLTMIEKPTEGELYYLGQNLLVPDKEAEKLRRQKIQIVFQNPYASLNPRKKVGQILEEPLLINTSLTTAERRKKVFLMMEKVGLKPEHYQRYPHMFSGGQRQRIAIARGLMLNPDVVIADEPVSALDVSVRAQVLNLMMDLQQELGLSYVFISHDLSVVEHIADEVMVMYLGRCVEKGSKETIFTNPRHPYTQALLSATPRLNPALRRERIKLTGELPSPMNPPSGCAFAARCRRAFSPCTQFQPKLQQYGEQLIACFAVEQDENRPT</sequence>
<dbReference type="Proteomes" id="UP000225433">
    <property type="component" value="Unassembled WGS sequence"/>
</dbReference>
<dbReference type="InterPro" id="IPR003439">
    <property type="entry name" value="ABC_transporter-like_ATP-bd"/>
</dbReference>
<evidence type="ECO:0000256" key="2">
    <source>
        <dbReference type="ARBA" id="ARBA00022741"/>
    </source>
</evidence>
<dbReference type="PANTHER" id="PTHR43776:SF6">
    <property type="entry name" value="DIPEPTIDE TRANSPORT ATP-BINDING PROTEIN DPPF"/>
    <property type="match status" value="1"/>
</dbReference>
<dbReference type="FunFam" id="3.40.50.300:FF:000016">
    <property type="entry name" value="Oligopeptide ABC transporter ATP-binding component"/>
    <property type="match status" value="1"/>
</dbReference>
<evidence type="ECO:0000259" key="5">
    <source>
        <dbReference type="PROSITE" id="PS50893"/>
    </source>
</evidence>
<dbReference type="NCBIfam" id="NF008453">
    <property type="entry name" value="PRK11308.1"/>
    <property type="match status" value="1"/>
</dbReference>
<keyword evidence="2" id="KW-0547">Nucleotide-binding</keyword>
<proteinExistence type="predicted"/>
<evidence type="ECO:0000256" key="4">
    <source>
        <dbReference type="SAM" id="MobiDB-lite"/>
    </source>
</evidence>
<accession>A0A2G0QFF3</accession>
<dbReference type="PANTHER" id="PTHR43776">
    <property type="entry name" value="TRANSPORT ATP-BINDING PROTEIN"/>
    <property type="match status" value="1"/>
</dbReference>
<dbReference type="InterPro" id="IPR027417">
    <property type="entry name" value="P-loop_NTPase"/>
</dbReference>
<organism evidence="6 7">
    <name type="scientific">Xenorhabdus hominickii</name>
    <dbReference type="NCBI Taxonomy" id="351679"/>
    <lineage>
        <taxon>Bacteria</taxon>
        <taxon>Pseudomonadati</taxon>
        <taxon>Pseudomonadota</taxon>
        <taxon>Gammaproteobacteria</taxon>
        <taxon>Enterobacterales</taxon>
        <taxon>Morganellaceae</taxon>
        <taxon>Xenorhabdus</taxon>
    </lineage>
</organism>
<dbReference type="STRING" id="351679.A9255_16175"/>
<reference evidence="6 7" key="1">
    <citation type="journal article" date="2017" name="Nat. Microbiol.">
        <title>Natural product diversity associated with the nematode symbionts Photorhabdus and Xenorhabdus.</title>
        <authorList>
            <person name="Tobias N.J."/>
            <person name="Wolff H."/>
            <person name="Djahanschiri B."/>
            <person name="Grundmann F."/>
            <person name="Kronenwerth M."/>
            <person name="Shi Y.M."/>
            <person name="Simonyi S."/>
            <person name="Grun P."/>
            <person name="Shapiro-Ilan D."/>
            <person name="Pidot S.J."/>
            <person name="Stinear T.P."/>
            <person name="Ebersberger I."/>
            <person name="Bode H.B."/>
        </authorList>
    </citation>
    <scope>NUCLEOTIDE SEQUENCE [LARGE SCALE GENOMIC DNA]</scope>
    <source>
        <strain evidence="6 7">DSM 17903</strain>
    </source>
</reference>
<dbReference type="GO" id="GO:0071916">
    <property type="term" value="F:dipeptide transmembrane transporter activity"/>
    <property type="evidence" value="ECO:0007669"/>
    <property type="project" value="InterPro"/>
</dbReference>
<dbReference type="CDD" id="cd03257">
    <property type="entry name" value="ABC_NikE_OppD_transporters"/>
    <property type="match status" value="1"/>
</dbReference>
<dbReference type="EMBL" id="NJAI01000001">
    <property type="protein sequence ID" value="PHM57941.1"/>
    <property type="molecule type" value="Genomic_DNA"/>
</dbReference>
<dbReference type="Pfam" id="PF08352">
    <property type="entry name" value="oligo_HPY"/>
    <property type="match status" value="1"/>
</dbReference>
<dbReference type="InterPro" id="IPR003593">
    <property type="entry name" value="AAA+_ATPase"/>
</dbReference>
<dbReference type="Pfam" id="PF00005">
    <property type="entry name" value="ABC_tran"/>
    <property type="match status" value="1"/>
</dbReference>
<dbReference type="NCBIfam" id="NF043071">
    <property type="entry name" value="DppF_dipep"/>
    <property type="match status" value="1"/>
</dbReference>
<dbReference type="PROSITE" id="PS00211">
    <property type="entry name" value="ABC_TRANSPORTER_1"/>
    <property type="match status" value="1"/>
</dbReference>
<keyword evidence="3 6" id="KW-0067">ATP-binding</keyword>
<evidence type="ECO:0000256" key="3">
    <source>
        <dbReference type="ARBA" id="ARBA00022840"/>
    </source>
</evidence>
<dbReference type="AlphaFoldDB" id="A0A2G0QFF3"/>
<feature type="compositionally biased region" description="Polar residues" evidence="4">
    <location>
        <begin position="1"/>
        <end position="16"/>
    </location>
</feature>
<feature type="region of interest" description="Disordered" evidence="4">
    <location>
        <begin position="1"/>
        <end position="24"/>
    </location>
</feature>
<dbReference type="PROSITE" id="PS50893">
    <property type="entry name" value="ABC_TRANSPORTER_2"/>
    <property type="match status" value="1"/>
</dbReference>
<dbReference type="SUPFAM" id="SSF52540">
    <property type="entry name" value="P-loop containing nucleoside triphosphate hydrolases"/>
    <property type="match status" value="1"/>
</dbReference>
<keyword evidence="1" id="KW-0813">Transport</keyword>
<name>A0A2G0QFF3_XENHO</name>
<gene>
    <name evidence="6" type="ORF">Xhom_00945</name>
</gene>
<dbReference type="GO" id="GO:0016887">
    <property type="term" value="F:ATP hydrolysis activity"/>
    <property type="evidence" value="ECO:0007669"/>
    <property type="project" value="InterPro"/>
</dbReference>
<evidence type="ECO:0000313" key="6">
    <source>
        <dbReference type="EMBL" id="PHM57941.1"/>
    </source>
</evidence>
<dbReference type="Gene3D" id="3.40.50.300">
    <property type="entry name" value="P-loop containing nucleotide triphosphate hydrolases"/>
    <property type="match status" value="1"/>
</dbReference>
<protein>
    <submittedName>
        <fullName evidence="6">Dipeptide ABC transporter ATP-binding protein DppF</fullName>
    </submittedName>
</protein>